<sequence length="169" mass="20281">MPSDPVLGWIWPKDPRPGNPSHWRKRWRFFDVLRNQGPDIYVGAVRPAKSTTTKAKVSLRTNWARWEEEELDSNETPFRWARRGAERYDFRRRKYSVPDYGTWSRVEYCDGRKKVEGKWVLGKEERHAIPRRFWDKNGELYPSNEWHDAFYGPHEDHRRTGRDDGCCGK</sequence>
<dbReference type="RefSeq" id="XP_056493264.1">
    <property type="nucleotide sequence ID" value="XM_056627469.1"/>
</dbReference>
<dbReference type="OrthoDB" id="5331170at2759"/>
<keyword evidence="2" id="KW-1185">Reference proteome</keyword>
<dbReference type="GeneID" id="81366449"/>
<name>A0A9W9W9V7_9EURO</name>
<reference evidence="1" key="2">
    <citation type="journal article" date="2023" name="IMA Fungus">
        <title>Comparative genomic study of the Penicillium genus elucidates a diverse pangenome and 15 lateral gene transfer events.</title>
        <authorList>
            <person name="Petersen C."/>
            <person name="Sorensen T."/>
            <person name="Nielsen M.R."/>
            <person name="Sondergaard T.E."/>
            <person name="Sorensen J.L."/>
            <person name="Fitzpatrick D.A."/>
            <person name="Frisvad J.C."/>
            <person name="Nielsen K.L."/>
        </authorList>
    </citation>
    <scope>NUCLEOTIDE SEQUENCE</scope>
    <source>
        <strain evidence="1">IBT 29677</strain>
    </source>
</reference>
<evidence type="ECO:0000313" key="2">
    <source>
        <dbReference type="Proteomes" id="UP001147747"/>
    </source>
</evidence>
<reference evidence="1" key="1">
    <citation type="submission" date="2022-12" db="EMBL/GenBank/DDBJ databases">
        <authorList>
            <person name="Petersen C."/>
        </authorList>
    </citation>
    <scope>NUCLEOTIDE SEQUENCE</scope>
    <source>
        <strain evidence="1">IBT 29677</strain>
    </source>
</reference>
<organism evidence="1 2">
    <name type="scientific">Penicillium cosmopolitanum</name>
    <dbReference type="NCBI Taxonomy" id="1131564"/>
    <lineage>
        <taxon>Eukaryota</taxon>
        <taxon>Fungi</taxon>
        <taxon>Dikarya</taxon>
        <taxon>Ascomycota</taxon>
        <taxon>Pezizomycotina</taxon>
        <taxon>Eurotiomycetes</taxon>
        <taxon>Eurotiomycetidae</taxon>
        <taxon>Eurotiales</taxon>
        <taxon>Aspergillaceae</taxon>
        <taxon>Penicillium</taxon>
    </lineage>
</organism>
<comment type="caution">
    <text evidence="1">The sequence shown here is derived from an EMBL/GenBank/DDBJ whole genome shotgun (WGS) entry which is preliminary data.</text>
</comment>
<dbReference type="EMBL" id="JAPZBU010000004">
    <property type="protein sequence ID" value="KAJ5408949.1"/>
    <property type="molecule type" value="Genomic_DNA"/>
</dbReference>
<gene>
    <name evidence="1" type="ORF">N7509_002832</name>
</gene>
<accession>A0A9W9W9V7</accession>
<protein>
    <submittedName>
        <fullName evidence="1">Uncharacterized protein</fullName>
    </submittedName>
</protein>
<dbReference type="AlphaFoldDB" id="A0A9W9W9V7"/>
<proteinExistence type="predicted"/>
<dbReference type="Proteomes" id="UP001147747">
    <property type="component" value="Unassembled WGS sequence"/>
</dbReference>
<evidence type="ECO:0000313" key="1">
    <source>
        <dbReference type="EMBL" id="KAJ5408949.1"/>
    </source>
</evidence>